<name>A0A1H3END4_9EURY</name>
<dbReference type="Proteomes" id="UP000199079">
    <property type="component" value="Unassembled WGS sequence"/>
</dbReference>
<keyword evidence="4 6" id="KW-0472">Membrane</keyword>
<keyword evidence="8" id="KW-1185">Reference proteome</keyword>
<dbReference type="Pfam" id="PF01040">
    <property type="entry name" value="UbiA"/>
    <property type="match status" value="1"/>
</dbReference>
<evidence type="ECO:0000313" key="8">
    <source>
        <dbReference type="Proteomes" id="UP000199079"/>
    </source>
</evidence>
<proteinExistence type="predicted"/>
<feature type="region of interest" description="Disordered" evidence="5">
    <location>
        <begin position="87"/>
        <end position="123"/>
    </location>
</feature>
<evidence type="ECO:0000256" key="6">
    <source>
        <dbReference type="SAM" id="Phobius"/>
    </source>
</evidence>
<comment type="subcellular location">
    <subcellularLocation>
        <location evidence="1">Cell membrane</location>
        <topology evidence="1">Multi-pass membrane protein</topology>
    </subcellularLocation>
</comment>
<dbReference type="EMBL" id="FNPC01000001">
    <property type="protein sequence ID" value="SDX80283.1"/>
    <property type="molecule type" value="Genomic_DNA"/>
</dbReference>
<keyword evidence="3 6" id="KW-1133">Transmembrane helix</keyword>
<sequence length="356" mass="37173">MDGTTGGDGGGTRTEPTVRDRLRYLLVLSRPRFWFYLAGPVVVGTVYGGGSAPELVAPTALVLFGYFLVPANVLLYGVNDRFDADIDAENPKKAGGRTETESEAVETGGEAVETGGEAVETGGEAVETENEATQQAREARWRGDRVVAAAIIATGLLGLVTVAVTPPIAWPYLVGFFLLAVGYSAPPTRFKTTPLLDSASNGLYVLPGAAAYVAASGAHPPAAALAGAWIWAMAMHTFSAIPDIEPDREAGIRTTATALGERRAYGYCVGCWTLAAAAFSLVDVRLGALVGVYPVFVTGIALTDVAVDRAYWWFPALNTVVGAALTIGGLSRIVAPAEVRALIETWALIEVIAGVA</sequence>
<evidence type="ECO:0000256" key="1">
    <source>
        <dbReference type="ARBA" id="ARBA00004651"/>
    </source>
</evidence>
<dbReference type="CDD" id="cd13966">
    <property type="entry name" value="PT_UbiA_4"/>
    <property type="match status" value="1"/>
</dbReference>
<dbReference type="GO" id="GO:0005886">
    <property type="term" value="C:plasma membrane"/>
    <property type="evidence" value="ECO:0007669"/>
    <property type="project" value="UniProtKB-SubCell"/>
</dbReference>
<organism evidence="7 8">
    <name type="scientific">Halopenitus persicus</name>
    <dbReference type="NCBI Taxonomy" id="1048396"/>
    <lineage>
        <taxon>Archaea</taxon>
        <taxon>Methanobacteriati</taxon>
        <taxon>Methanobacteriota</taxon>
        <taxon>Stenosarchaea group</taxon>
        <taxon>Halobacteria</taxon>
        <taxon>Halobacteriales</taxon>
        <taxon>Haloferacaceae</taxon>
        <taxon>Halopenitus</taxon>
    </lineage>
</organism>
<gene>
    <name evidence="7" type="ORF">SAMN05216564_101524</name>
</gene>
<accession>A0A1H3END4</accession>
<dbReference type="PANTHER" id="PTHR42723">
    <property type="entry name" value="CHLOROPHYLL SYNTHASE"/>
    <property type="match status" value="1"/>
</dbReference>
<dbReference type="InterPro" id="IPR000537">
    <property type="entry name" value="UbiA_prenyltransferase"/>
</dbReference>
<dbReference type="InterPro" id="IPR050475">
    <property type="entry name" value="Prenyltransferase_related"/>
</dbReference>
<dbReference type="AlphaFoldDB" id="A0A1H3END4"/>
<evidence type="ECO:0000256" key="5">
    <source>
        <dbReference type="SAM" id="MobiDB-lite"/>
    </source>
</evidence>
<evidence type="ECO:0000256" key="4">
    <source>
        <dbReference type="ARBA" id="ARBA00023136"/>
    </source>
</evidence>
<protein>
    <submittedName>
        <fullName evidence="7">4-hydroxybenzoate polyprenyltransferase</fullName>
    </submittedName>
</protein>
<reference evidence="8" key="1">
    <citation type="submission" date="2016-10" db="EMBL/GenBank/DDBJ databases">
        <authorList>
            <person name="Varghese N."/>
            <person name="Submissions S."/>
        </authorList>
    </citation>
    <scope>NUCLEOTIDE SEQUENCE [LARGE SCALE GENOMIC DNA]</scope>
    <source>
        <strain evidence="8">DC30,IBRC 10041,KCTC 4046</strain>
    </source>
</reference>
<dbReference type="GO" id="GO:0016765">
    <property type="term" value="F:transferase activity, transferring alkyl or aryl (other than methyl) groups"/>
    <property type="evidence" value="ECO:0007669"/>
    <property type="project" value="InterPro"/>
</dbReference>
<dbReference type="RefSeq" id="WP_256335639.1">
    <property type="nucleotide sequence ID" value="NZ_FNPC01000001.1"/>
</dbReference>
<feature type="transmembrane region" description="Helical" evidence="6">
    <location>
        <begin position="33"/>
        <end position="50"/>
    </location>
</feature>
<keyword evidence="7" id="KW-0808">Transferase</keyword>
<evidence type="ECO:0000313" key="7">
    <source>
        <dbReference type="EMBL" id="SDX80283.1"/>
    </source>
</evidence>
<feature type="transmembrane region" description="Helical" evidence="6">
    <location>
        <begin position="56"/>
        <end position="78"/>
    </location>
</feature>
<evidence type="ECO:0000256" key="3">
    <source>
        <dbReference type="ARBA" id="ARBA00022989"/>
    </source>
</evidence>
<evidence type="ECO:0000256" key="2">
    <source>
        <dbReference type="ARBA" id="ARBA00022692"/>
    </source>
</evidence>
<feature type="compositionally biased region" description="Basic and acidic residues" evidence="5">
    <location>
        <begin position="87"/>
        <end position="100"/>
    </location>
</feature>
<feature type="transmembrane region" description="Helical" evidence="6">
    <location>
        <begin position="288"/>
        <end position="307"/>
    </location>
</feature>
<feature type="transmembrane region" description="Helical" evidence="6">
    <location>
        <begin position="146"/>
        <end position="163"/>
    </location>
</feature>
<feature type="compositionally biased region" description="Low complexity" evidence="5">
    <location>
        <begin position="105"/>
        <end position="123"/>
    </location>
</feature>
<dbReference type="NCBIfam" id="NF009516">
    <property type="entry name" value="PRK12875.1"/>
    <property type="match status" value="1"/>
</dbReference>
<dbReference type="Gene3D" id="1.20.120.1780">
    <property type="entry name" value="UbiA prenyltransferase"/>
    <property type="match status" value="1"/>
</dbReference>
<keyword evidence="2 6" id="KW-0812">Transmembrane</keyword>
<dbReference type="PANTHER" id="PTHR42723:SF1">
    <property type="entry name" value="CHLOROPHYLL SYNTHASE, CHLOROPLASTIC"/>
    <property type="match status" value="1"/>
</dbReference>